<name>I4A230_ORNRL</name>
<evidence type="ECO:0000313" key="3">
    <source>
        <dbReference type="Proteomes" id="UP000006051"/>
    </source>
</evidence>
<keyword evidence="3" id="KW-1185">Reference proteome</keyword>
<dbReference type="eggNOG" id="COG4855">
    <property type="taxonomic scope" value="Bacteria"/>
</dbReference>
<dbReference type="KEGG" id="orh:Ornrh_1869"/>
<organism evidence="2 3">
    <name type="scientific">Ornithobacterium rhinotracheale (strain ATCC 51463 / DSM 15997 / CCUG 23171 / CIP 104009 / LMG 9086)</name>
    <dbReference type="NCBI Taxonomy" id="867902"/>
    <lineage>
        <taxon>Bacteria</taxon>
        <taxon>Pseudomonadati</taxon>
        <taxon>Bacteroidota</taxon>
        <taxon>Flavobacteriia</taxon>
        <taxon>Flavobacteriales</taxon>
        <taxon>Weeksellaceae</taxon>
        <taxon>Ornithobacterium</taxon>
    </lineage>
</organism>
<dbReference type="HOGENOM" id="CLU_1745816_0_0_10"/>
<feature type="transmembrane region" description="Helical" evidence="1">
    <location>
        <begin position="102"/>
        <end position="130"/>
    </location>
</feature>
<keyword evidence="1" id="KW-0472">Membrane</keyword>
<sequence length="149" mass="17046">MNCYNHPLNSAVATCVDCGKGLCVECSDKYTIPICSTCNRHRISNEKKQISNEFLLMAAVGGLFFLIYRGLETPLAFKITTIYAGASLVAGWRFLNRITPQMFLFLPLIGWLFYFLVKEVVAGFVGFFYLPFRVFRNIKRLRELNQIPN</sequence>
<protein>
    <recommendedName>
        <fullName evidence="4">B box-type domain-containing protein</fullName>
    </recommendedName>
</protein>
<dbReference type="Proteomes" id="UP000006051">
    <property type="component" value="Chromosome"/>
</dbReference>
<keyword evidence="1" id="KW-0812">Transmembrane</keyword>
<reference evidence="2 3" key="1">
    <citation type="submission" date="2012-06" db="EMBL/GenBank/DDBJ databases">
        <title>The complete genome of Ornithobacterium rhinotracheale DSM 15997.</title>
        <authorList>
            <consortium name="US DOE Joint Genome Institute (JGI-PGF)"/>
            <person name="Lucas S."/>
            <person name="Copeland A."/>
            <person name="Lapidus A."/>
            <person name="Goodwin L."/>
            <person name="Pitluck S."/>
            <person name="Peters L."/>
            <person name="Mikhailova N."/>
            <person name="Teshima H."/>
            <person name="Kyrpides N."/>
            <person name="Mavromatis K."/>
            <person name="Pagani I."/>
            <person name="Ivanova N."/>
            <person name="Ovchinnikova G."/>
            <person name="Zeytun A."/>
            <person name="Detter J.C."/>
            <person name="Han C."/>
            <person name="Land M."/>
            <person name="Hauser L."/>
            <person name="Markowitz V."/>
            <person name="Cheng J.-F."/>
            <person name="Hugenholtz P."/>
            <person name="Woyke T."/>
            <person name="Wu D."/>
            <person name="Lang E."/>
            <person name="Kopitz M."/>
            <person name="Brambilla E."/>
            <person name="Klenk H.-P."/>
            <person name="Eisen J.A."/>
        </authorList>
    </citation>
    <scope>NUCLEOTIDE SEQUENCE [LARGE SCALE GENOMIC DNA]</scope>
    <source>
        <strain evidence="3">ATCC 51463 / DSM 15997 / CCUG 23171 / LMG 9086</strain>
    </source>
</reference>
<feature type="transmembrane region" description="Helical" evidence="1">
    <location>
        <begin position="75"/>
        <end position="95"/>
    </location>
</feature>
<feature type="transmembrane region" description="Helical" evidence="1">
    <location>
        <begin position="50"/>
        <end position="69"/>
    </location>
</feature>
<proteinExistence type="predicted"/>
<dbReference type="STRING" id="867902.Ornrh_1869"/>
<evidence type="ECO:0000313" key="2">
    <source>
        <dbReference type="EMBL" id="AFL98014.1"/>
    </source>
</evidence>
<keyword evidence="1" id="KW-1133">Transmembrane helix</keyword>
<accession>I4A230</accession>
<evidence type="ECO:0000256" key="1">
    <source>
        <dbReference type="SAM" id="Phobius"/>
    </source>
</evidence>
<gene>
    <name evidence="2" type="ordered locus">Ornrh_1869</name>
</gene>
<evidence type="ECO:0008006" key="4">
    <source>
        <dbReference type="Google" id="ProtNLM"/>
    </source>
</evidence>
<dbReference type="AlphaFoldDB" id="I4A230"/>
<dbReference type="EMBL" id="CP003283">
    <property type="protein sequence ID" value="AFL98014.1"/>
    <property type="molecule type" value="Genomic_DNA"/>
</dbReference>